<evidence type="ECO:0000256" key="6">
    <source>
        <dbReference type="SAM" id="Phobius"/>
    </source>
</evidence>
<keyword evidence="4 6" id="KW-1133">Transmembrane helix</keyword>
<dbReference type="Gene3D" id="3.20.20.450">
    <property type="entry name" value="EAL domain"/>
    <property type="match status" value="1"/>
</dbReference>
<evidence type="ECO:0000256" key="2">
    <source>
        <dbReference type="ARBA" id="ARBA00022475"/>
    </source>
</evidence>
<feature type="domain" description="GGDEF" evidence="9">
    <location>
        <begin position="551"/>
        <end position="684"/>
    </location>
</feature>
<proteinExistence type="predicted"/>
<dbReference type="Gene3D" id="2.10.70.100">
    <property type="match status" value="1"/>
</dbReference>
<dbReference type="SMART" id="SM00086">
    <property type="entry name" value="PAC"/>
    <property type="match status" value="1"/>
</dbReference>
<evidence type="ECO:0000313" key="11">
    <source>
        <dbReference type="Proteomes" id="UP001523392"/>
    </source>
</evidence>
<feature type="domain" description="PAC" evidence="7">
    <location>
        <begin position="468"/>
        <end position="520"/>
    </location>
</feature>
<keyword evidence="2" id="KW-1003">Cell membrane</keyword>
<evidence type="ECO:0000259" key="7">
    <source>
        <dbReference type="PROSITE" id="PS50113"/>
    </source>
</evidence>
<dbReference type="CDD" id="cd01948">
    <property type="entry name" value="EAL"/>
    <property type="match status" value="1"/>
</dbReference>
<dbReference type="InterPro" id="IPR043128">
    <property type="entry name" value="Rev_trsase/Diguanyl_cyclase"/>
</dbReference>
<dbReference type="SUPFAM" id="SSF141868">
    <property type="entry name" value="EAL domain-like"/>
    <property type="match status" value="1"/>
</dbReference>
<keyword evidence="3 6" id="KW-0812">Transmembrane</keyword>
<dbReference type="InterPro" id="IPR035965">
    <property type="entry name" value="PAS-like_dom_sf"/>
</dbReference>
<dbReference type="Pfam" id="PF02743">
    <property type="entry name" value="dCache_1"/>
    <property type="match status" value="1"/>
</dbReference>
<organism evidence="10 11">
    <name type="scientific">Siccirubricoccus soli</name>
    <dbReference type="NCBI Taxonomy" id="2899147"/>
    <lineage>
        <taxon>Bacteria</taxon>
        <taxon>Pseudomonadati</taxon>
        <taxon>Pseudomonadota</taxon>
        <taxon>Alphaproteobacteria</taxon>
        <taxon>Acetobacterales</taxon>
        <taxon>Roseomonadaceae</taxon>
        <taxon>Siccirubricoccus</taxon>
    </lineage>
</organism>
<dbReference type="InterPro" id="IPR000160">
    <property type="entry name" value="GGDEF_dom"/>
</dbReference>
<dbReference type="InterPro" id="IPR052155">
    <property type="entry name" value="Biofilm_reg_signaling"/>
</dbReference>
<dbReference type="CDD" id="cd01949">
    <property type="entry name" value="GGDEF"/>
    <property type="match status" value="1"/>
</dbReference>
<dbReference type="PROSITE" id="PS50883">
    <property type="entry name" value="EAL"/>
    <property type="match status" value="1"/>
</dbReference>
<dbReference type="CDD" id="cd12914">
    <property type="entry name" value="PDC1_DGC_like"/>
    <property type="match status" value="1"/>
</dbReference>
<evidence type="ECO:0000259" key="8">
    <source>
        <dbReference type="PROSITE" id="PS50883"/>
    </source>
</evidence>
<dbReference type="PANTHER" id="PTHR44757:SF2">
    <property type="entry name" value="BIOFILM ARCHITECTURE MAINTENANCE PROTEIN MBAA"/>
    <property type="match status" value="1"/>
</dbReference>
<protein>
    <submittedName>
        <fullName evidence="10">EAL domain-containing protein</fullName>
    </submittedName>
</protein>
<dbReference type="InterPro" id="IPR000014">
    <property type="entry name" value="PAS"/>
</dbReference>
<gene>
    <name evidence="10" type="ORF">JYK14_02485</name>
</gene>
<dbReference type="InterPro" id="IPR001633">
    <property type="entry name" value="EAL_dom"/>
</dbReference>
<dbReference type="Pfam" id="PF00990">
    <property type="entry name" value="GGDEF"/>
    <property type="match status" value="1"/>
</dbReference>
<reference evidence="10 11" key="1">
    <citation type="submission" date="2021-12" db="EMBL/GenBank/DDBJ databases">
        <title>Siccirubricoccus leaddurans sp. nov., a high concentration Zn2+ tolerance bacterium.</title>
        <authorList>
            <person name="Cao Y."/>
        </authorList>
    </citation>
    <scope>NUCLEOTIDE SEQUENCE [LARGE SCALE GENOMIC DNA]</scope>
    <source>
        <strain evidence="10 11">KC 17139</strain>
    </source>
</reference>
<dbReference type="SUPFAM" id="SSF55073">
    <property type="entry name" value="Nucleotide cyclase"/>
    <property type="match status" value="1"/>
</dbReference>
<comment type="subcellular location">
    <subcellularLocation>
        <location evidence="1">Cell membrane</location>
        <topology evidence="1">Multi-pass membrane protein</topology>
    </subcellularLocation>
</comment>
<evidence type="ECO:0000256" key="5">
    <source>
        <dbReference type="ARBA" id="ARBA00023136"/>
    </source>
</evidence>
<dbReference type="Proteomes" id="UP001523392">
    <property type="component" value="Unassembled WGS sequence"/>
</dbReference>
<keyword evidence="11" id="KW-1185">Reference proteome</keyword>
<dbReference type="EMBL" id="JAFIRR010000015">
    <property type="protein sequence ID" value="MCO6415046.1"/>
    <property type="molecule type" value="Genomic_DNA"/>
</dbReference>
<feature type="domain" description="EAL" evidence="8">
    <location>
        <begin position="693"/>
        <end position="943"/>
    </location>
</feature>
<dbReference type="CDD" id="cd12915">
    <property type="entry name" value="PDC2_DGC_like"/>
    <property type="match status" value="1"/>
</dbReference>
<dbReference type="CDD" id="cd00130">
    <property type="entry name" value="PAS"/>
    <property type="match status" value="1"/>
</dbReference>
<dbReference type="InterPro" id="IPR035919">
    <property type="entry name" value="EAL_sf"/>
</dbReference>
<dbReference type="PANTHER" id="PTHR44757">
    <property type="entry name" value="DIGUANYLATE CYCLASE DGCP"/>
    <property type="match status" value="1"/>
</dbReference>
<dbReference type="InterPro" id="IPR033479">
    <property type="entry name" value="dCache_1"/>
</dbReference>
<dbReference type="SMART" id="SM00052">
    <property type="entry name" value="EAL"/>
    <property type="match status" value="1"/>
</dbReference>
<dbReference type="InterPro" id="IPR029787">
    <property type="entry name" value="Nucleotide_cyclase"/>
</dbReference>
<dbReference type="InterPro" id="IPR001610">
    <property type="entry name" value="PAC"/>
</dbReference>
<dbReference type="PROSITE" id="PS50113">
    <property type="entry name" value="PAC"/>
    <property type="match status" value="1"/>
</dbReference>
<dbReference type="SUPFAM" id="SSF55785">
    <property type="entry name" value="PYP-like sensor domain (PAS domain)"/>
    <property type="match status" value="1"/>
</dbReference>
<evidence type="ECO:0000256" key="3">
    <source>
        <dbReference type="ARBA" id="ARBA00022692"/>
    </source>
</evidence>
<accession>A0ABT1CZF3</accession>
<dbReference type="InterPro" id="IPR000700">
    <property type="entry name" value="PAS-assoc_C"/>
</dbReference>
<dbReference type="RefSeq" id="WP_252951655.1">
    <property type="nucleotide sequence ID" value="NZ_JAFIRR010000015.1"/>
</dbReference>
<dbReference type="SMART" id="SM00267">
    <property type="entry name" value="GGDEF"/>
    <property type="match status" value="1"/>
</dbReference>
<comment type="caution">
    <text evidence="10">The sequence shown here is derived from an EMBL/GenBank/DDBJ whole genome shotgun (WGS) entry which is preliminary data.</text>
</comment>
<dbReference type="PROSITE" id="PS50887">
    <property type="entry name" value="GGDEF"/>
    <property type="match status" value="1"/>
</dbReference>
<feature type="transmembrane region" description="Helical" evidence="6">
    <location>
        <begin position="40"/>
        <end position="62"/>
    </location>
</feature>
<evidence type="ECO:0000259" key="9">
    <source>
        <dbReference type="PROSITE" id="PS50887"/>
    </source>
</evidence>
<evidence type="ECO:0000313" key="10">
    <source>
        <dbReference type="EMBL" id="MCO6415046.1"/>
    </source>
</evidence>
<name>A0ABT1CZF3_9PROT</name>
<sequence>MPLRRFTDLRSCLKRLLGPGAVLGRGPGRAAPAGPKRPGTVLFWAGGIALAALLPLGAATYLMQQREAALRETERQVGNLVMVLASAVEASFSSVDLLQSAVQEWIRSTETDRPESFAAKAGSRETHLALRARAAALPQLRSVFLTDASGQVLSSTLSWPPPQRSVAERDYFRRLQAGPVFDRTVSAPLRNGITGDWNLVLARRLVAADGSFLGLIGVSVRLDYFEDFFRRLALGPGNSISLFRRDGTLLARYPRLEDKIGLKVARGPAFRQLEAGMPAPVLRTRSTVDDRDRIVSARATESPSFILLASRLEEEALQSWRGEAQRVATAVALLDGLILLALVLLRRQGRQRAALGEMQAARREAEDKLLRAAEREAAARLLAEREAKLRASEAMLRLAMEVGRVGGFRHDLVRDIVECGPETRALQGHAPGEGPMPAAEWFRPVLAEDWPELQASFRRSHEAQVPETVADYRVRMPDGQVRHLEARVRVQFEAGGTPHSALGTIIDITERREAEARIAHLAHHDTLTGLANRALFRRRLDEALARARQGGAFAVLCLDLDRFKEVNDTLGHPVGDALLRQAAERLQALLREADSLARLGGDEFAVIQVAMERSADAAALARRLVATLAAPFELEGHQVMIGTSIGIAVAPRDGMDGDALLKAADMALYRAKADGRGRWRFFEPEMDARMQLRRALETDLRRALSRGEFELFYQPIVTLASRQVAGFEVLLRWRHPERGLVPPDAFIPLAEEIGLIGPIGEWVLRQACREAARWPAPLRVAVNLSPAQFAGRVLVDAVTAVLRETGLDAARLEVEITEAVMLQDTRTTLVTLHRLKALGVRIAMDDFGTGYSSLGYLQRFPFDKVKIDRSFTRELERSRKSNAIIRAVVGLCAGLDMGVTAEGVETAAQLETLSRCGCDEAQGFLFGQPRPAAELPEMLRQLEQARRAASAAA</sequence>
<dbReference type="Gene3D" id="3.30.70.270">
    <property type="match status" value="1"/>
</dbReference>
<evidence type="ECO:0000256" key="4">
    <source>
        <dbReference type="ARBA" id="ARBA00022989"/>
    </source>
</evidence>
<dbReference type="Pfam" id="PF00563">
    <property type="entry name" value="EAL"/>
    <property type="match status" value="1"/>
</dbReference>
<keyword evidence="5 6" id="KW-0472">Membrane</keyword>
<dbReference type="Gene3D" id="3.30.450.20">
    <property type="entry name" value="PAS domain"/>
    <property type="match status" value="3"/>
</dbReference>
<dbReference type="NCBIfam" id="TIGR00229">
    <property type="entry name" value="sensory_box"/>
    <property type="match status" value="1"/>
</dbReference>
<dbReference type="NCBIfam" id="TIGR00254">
    <property type="entry name" value="GGDEF"/>
    <property type="match status" value="1"/>
</dbReference>
<evidence type="ECO:0000256" key="1">
    <source>
        <dbReference type="ARBA" id="ARBA00004651"/>
    </source>
</evidence>